<proteinExistence type="predicted"/>
<name>A0A1M5ITF9_9ACTN</name>
<keyword evidence="3" id="KW-0732">Signal</keyword>
<dbReference type="STRING" id="1206085.SAMN05443575_1997"/>
<evidence type="ECO:0000313" key="5">
    <source>
        <dbReference type="Proteomes" id="UP000186132"/>
    </source>
</evidence>
<protein>
    <recommendedName>
        <fullName evidence="6">LPXTG-motif cell wall anchor domain-containing protein</fullName>
    </recommendedName>
</protein>
<feature type="compositionally biased region" description="Low complexity" evidence="1">
    <location>
        <begin position="259"/>
        <end position="269"/>
    </location>
</feature>
<feature type="region of interest" description="Disordered" evidence="1">
    <location>
        <begin position="184"/>
        <end position="269"/>
    </location>
</feature>
<keyword evidence="5" id="KW-1185">Reference proteome</keyword>
<dbReference type="PROSITE" id="PS51318">
    <property type="entry name" value="TAT"/>
    <property type="match status" value="1"/>
</dbReference>
<evidence type="ECO:0000256" key="1">
    <source>
        <dbReference type="SAM" id="MobiDB-lite"/>
    </source>
</evidence>
<accession>A0A1M5ITF9</accession>
<dbReference type="EMBL" id="FQVU01000002">
    <property type="protein sequence ID" value="SHG31536.1"/>
    <property type="molecule type" value="Genomic_DNA"/>
</dbReference>
<feature type="chain" id="PRO_5012612525" description="LPXTG-motif cell wall anchor domain-containing protein" evidence="3">
    <location>
        <begin position="33"/>
        <end position="343"/>
    </location>
</feature>
<feature type="signal peptide" evidence="3">
    <location>
        <begin position="1"/>
        <end position="32"/>
    </location>
</feature>
<evidence type="ECO:0000313" key="4">
    <source>
        <dbReference type="EMBL" id="SHG31536.1"/>
    </source>
</evidence>
<feature type="transmembrane region" description="Helical" evidence="2">
    <location>
        <begin position="311"/>
        <end position="332"/>
    </location>
</feature>
<dbReference type="InterPro" id="IPR006311">
    <property type="entry name" value="TAT_signal"/>
</dbReference>
<evidence type="ECO:0008006" key="6">
    <source>
        <dbReference type="Google" id="ProtNLM"/>
    </source>
</evidence>
<evidence type="ECO:0000256" key="3">
    <source>
        <dbReference type="SAM" id="SignalP"/>
    </source>
</evidence>
<sequence length="343" mass="34544">MTAWRRSAVLGAIAVALVVVVGPVLGSPAAQASPVGDCGPSTGTVVAVDYSHWDGPIVRGCDLDRPASGIALLNDTGFRTTGTQHDGPQFLCRIGNQAWDHGTQYPTPRDEACVRTPPASAYWSYWLAPKGRNSWSYSQFGAYADKPTEGEVQLWIFGGTDITGADGDPVNGFPVCTPNSLRAGGSASTCTPTGTEAGRGVGHGGSRRTAASRTAAVGRGHGGAADGHRTSSAARRAEPTATQAGRSTARASTAPLAPTAGRSAATHGTATTAAGRAVASSAAGSSLGARAAGNVVDARPASTTRPPAGSAVPLVVGIGLAAVLAVGAGWAVRRRRRLDTDQG</sequence>
<keyword evidence="2" id="KW-0812">Transmembrane</keyword>
<feature type="compositionally biased region" description="Low complexity" evidence="1">
    <location>
        <begin position="207"/>
        <end position="218"/>
    </location>
</feature>
<reference evidence="5" key="1">
    <citation type="submission" date="2016-11" db="EMBL/GenBank/DDBJ databases">
        <authorList>
            <person name="Varghese N."/>
            <person name="Submissions S."/>
        </authorList>
    </citation>
    <scope>NUCLEOTIDE SEQUENCE [LARGE SCALE GENOMIC DNA]</scope>
    <source>
        <strain evidence="5">DSM 45627</strain>
    </source>
</reference>
<dbReference type="OrthoDB" id="4401005at2"/>
<keyword evidence="2" id="KW-1133">Transmembrane helix</keyword>
<gene>
    <name evidence="4" type="ORF">SAMN05443575_1997</name>
</gene>
<keyword evidence="2" id="KW-0472">Membrane</keyword>
<dbReference type="AlphaFoldDB" id="A0A1M5ITF9"/>
<feature type="compositionally biased region" description="Polar residues" evidence="1">
    <location>
        <begin position="240"/>
        <end position="251"/>
    </location>
</feature>
<evidence type="ECO:0000256" key="2">
    <source>
        <dbReference type="SAM" id="Phobius"/>
    </source>
</evidence>
<dbReference type="Proteomes" id="UP000186132">
    <property type="component" value="Unassembled WGS sequence"/>
</dbReference>
<dbReference type="RefSeq" id="WP_073389234.1">
    <property type="nucleotide sequence ID" value="NZ_FQVU01000002.1"/>
</dbReference>
<organism evidence="4 5">
    <name type="scientific">Jatrophihabitans endophyticus</name>
    <dbReference type="NCBI Taxonomy" id="1206085"/>
    <lineage>
        <taxon>Bacteria</taxon>
        <taxon>Bacillati</taxon>
        <taxon>Actinomycetota</taxon>
        <taxon>Actinomycetes</taxon>
        <taxon>Jatrophihabitantales</taxon>
        <taxon>Jatrophihabitantaceae</taxon>
        <taxon>Jatrophihabitans</taxon>
    </lineage>
</organism>